<evidence type="ECO:0000256" key="3">
    <source>
        <dbReference type="ARBA" id="ARBA00023004"/>
    </source>
</evidence>
<dbReference type="InterPro" id="IPR003347">
    <property type="entry name" value="JmjC_dom"/>
</dbReference>
<feature type="compositionally biased region" description="Polar residues" evidence="5">
    <location>
        <begin position="884"/>
        <end position="902"/>
    </location>
</feature>
<feature type="region of interest" description="Disordered" evidence="5">
    <location>
        <begin position="57"/>
        <end position="96"/>
    </location>
</feature>
<feature type="region of interest" description="Disordered" evidence="5">
    <location>
        <begin position="253"/>
        <end position="302"/>
    </location>
</feature>
<protein>
    <recommendedName>
        <fullName evidence="10">Lysine-specific demethylase JMJ16</fullName>
    </recommendedName>
</protein>
<dbReference type="PANTHER" id="PTHR10694:SF113">
    <property type="entry name" value="PROTEIN JUMONJI"/>
    <property type="match status" value="1"/>
</dbReference>
<feature type="region of interest" description="Disordered" evidence="5">
    <location>
        <begin position="1034"/>
        <end position="1064"/>
    </location>
</feature>
<feature type="compositionally biased region" description="Polar residues" evidence="5">
    <location>
        <begin position="1043"/>
        <end position="1057"/>
    </location>
</feature>
<evidence type="ECO:0000259" key="7">
    <source>
        <dbReference type="PROSITE" id="PS51184"/>
    </source>
</evidence>
<accession>A0ABP0WEP1</accession>
<evidence type="ECO:0000256" key="5">
    <source>
        <dbReference type="SAM" id="MobiDB-lite"/>
    </source>
</evidence>
<feature type="region of interest" description="Disordered" evidence="5">
    <location>
        <begin position="1"/>
        <end position="25"/>
    </location>
</feature>
<comment type="subcellular location">
    <subcellularLocation>
        <location evidence="1">Nucleus</location>
    </subcellularLocation>
</comment>
<dbReference type="InterPro" id="IPR003889">
    <property type="entry name" value="FYrich_C"/>
</dbReference>
<dbReference type="Pfam" id="PF02375">
    <property type="entry name" value="JmjN"/>
    <property type="match status" value="1"/>
</dbReference>
<dbReference type="Pfam" id="PF02928">
    <property type="entry name" value="zf-C5HC2"/>
    <property type="match status" value="1"/>
</dbReference>
<proteinExistence type="predicted"/>
<dbReference type="InterPro" id="IPR003888">
    <property type="entry name" value="FYrich_N"/>
</dbReference>
<keyword evidence="9" id="KW-1185">Reference proteome</keyword>
<gene>
    <name evidence="8" type="ORF">CSSPJE1EN1_LOCUS10806</name>
</gene>
<dbReference type="PANTHER" id="PTHR10694">
    <property type="entry name" value="LYSINE-SPECIFIC DEMETHYLASE"/>
    <property type="match status" value="1"/>
</dbReference>
<name>A0ABP0WEP1_9BRYO</name>
<keyword evidence="2" id="KW-0560">Oxidoreductase</keyword>
<dbReference type="Gene3D" id="2.60.120.650">
    <property type="entry name" value="Cupin"/>
    <property type="match status" value="1"/>
</dbReference>
<organism evidence="8 9">
    <name type="scientific">Sphagnum jensenii</name>
    <dbReference type="NCBI Taxonomy" id="128206"/>
    <lineage>
        <taxon>Eukaryota</taxon>
        <taxon>Viridiplantae</taxon>
        <taxon>Streptophyta</taxon>
        <taxon>Embryophyta</taxon>
        <taxon>Bryophyta</taxon>
        <taxon>Sphagnophytina</taxon>
        <taxon>Sphagnopsida</taxon>
        <taxon>Sphagnales</taxon>
        <taxon>Sphagnaceae</taxon>
        <taxon>Sphagnum</taxon>
    </lineage>
</organism>
<keyword evidence="3" id="KW-0408">Iron</keyword>
<dbReference type="Pfam" id="PF05965">
    <property type="entry name" value="FYRC"/>
    <property type="match status" value="1"/>
</dbReference>
<dbReference type="SMART" id="SM00558">
    <property type="entry name" value="JmjC"/>
    <property type="match status" value="1"/>
</dbReference>
<evidence type="ECO:0000259" key="6">
    <source>
        <dbReference type="PROSITE" id="PS51183"/>
    </source>
</evidence>
<evidence type="ECO:0000256" key="4">
    <source>
        <dbReference type="ARBA" id="ARBA00023242"/>
    </source>
</evidence>
<dbReference type="PROSITE" id="PS51542">
    <property type="entry name" value="FYRN"/>
    <property type="match status" value="1"/>
</dbReference>
<dbReference type="PROSITE" id="PS51184">
    <property type="entry name" value="JMJC"/>
    <property type="match status" value="1"/>
</dbReference>
<dbReference type="PROSITE" id="PS51543">
    <property type="entry name" value="FYRC"/>
    <property type="match status" value="1"/>
</dbReference>
<dbReference type="SMART" id="SM00542">
    <property type="entry name" value="FYRC"/>
    <property type="match status" value="1"/>
</dbReference>
<dbReference type="Proteomes" id="UP001497444">
    <property type="component" value="Chromosome 17"/>
</dbReference>
<evidence type="ECO:0000313" key="9">
    <source>
        <dbReference type="Proteomes" id="UP001497444"/>
    </source>
</evidence>
<sequence length="1355" mass="150214">MTSHDAAVMMGSAAATQEDSHSKTTQGGVAGIVAVNPPPSHVIITFKKTHVQMLDDDVSGSDSTGDSPLPLVRRKKRPTRRYAAAGYSSGEDEQELFPTRSVRHKVTNFHESDSSSEADTGFKGQPPRTATSKPDLPMGVIRGCESCEDCQKVVASWHPSAGRKPCLDEAPTFFPDEEEFKDPLKYIASIRARAEPYGICRVVPPLSWRPPCMLREDSPDIQNMQFPTRVQQVHKLQVREPIAKECCSLPKKALSGGKKKRGQQLSSPGQKMTAEAKPSNLHQNRMSSTAPSDSQTSDDQEEYFGFEPGNLFSLGTFEKYADAFKDHYFCRKEIGCQCGNDTTADKPWEPSVDVIEGEYWRIVEQPTEQIEVLYGADVETGKFRSGFPKAKNGKLTTRVEEEEEDLYEKSGWNLNNIARLPGSMLAFEEEDISGVVVPWLYIGMCFSSFCWHVEDHHFYSLNYMHWGAPKVWYGVPNSEALKLESAMKKHLPELFNEQPDLLHKLVTQLSPTVLKAEGVPVYKLVQQAGDFVITFPRAYHSGFNCGFNVAEAVNVAPADWLSHGQSAVELYCEQHRKTSVSHDKLLLRAARFAVKLFWHFHHRKLQEKDRAAAASLSTQWQLWGRAAANGQVEKMAQAAGMLWLCTWQALFGQKGGMLSKALKVRVEMEHARRVSLKQMGEIATKKMDSRYDATDERECEVCKYDLHLSAIGCECHPERFSCLLHVANLCSCPWSKKTLLYRYDSDQLDLLVSAVEENAGAVRDWINQEIRQAVSLTPLGAKENPRSTQVAAVCSSTNPPDTQHTSGSWKVPSRLSMVFDEKYQSVQVADEKEGSVISMRAAMPHVAEGFHKLETHRGMLDALPTGKIATYSVTPPTLGRNDEGLSTANESQKQTVRQSSILSSRRIPSVDSRLHQQAEASLTSTWLQCQTQSSLPYVIILSDDEDEEEKLQARVGREPVHVGASQRACGLHDQVITISGVVPFSGVPGSHIQGRASQETGLDAREEGDASSTDAYWSHQERRVLGETSQPVVCINTKPDLPTRTSVARETTKSPPESSRPIITSLGPAGVFSLDLAISRPSSMTGRADWVVNNIGLAGDKIGTTHPVPMSGDTRTPGRRHIVRVVHANREVELLNVGSLVLRTGWQSKRAIYPAGFKSRTRFISVRDISQTCMYESEIVDNGPQSSPLFKVSLPNVDPFISTSIDECWSKVRKSVNDEICRQRGRYGQGRLLAPPPLFPPVNALEMFGLTSPAILQIIEALDPQRQCFEYWAAKTQVEPQTSEVQTHTPAAAAAGAEPAQNPVVDSYPVLQTLFHKASTEELSVLHQLFASDRKSCDWNSGVSALSDELKSRIP</sequence>
<dbReference type="Gene3D" id="3.30.160.360">
    <property type="match status" value="1"/>
</dbReference>
<dbReference type="Pfam" id="PF05964">
    <property type="entry name" value="FYRN"/>
    <property type="match status" value="1"/>
</dbReference>
<dbReference type="InterPro" id="IPR003349">
    <property type="entry name" value="JmjN"/>
</dbReference>
<dbReference type="SMART" id="SM00545">
    <property type="entry name" value="JmjN"/>
    <property type="match status" value="1"/>
</dbReference>
<dbReference type="Pfam" id="PF02373">
    <property type="entry name" value="JmjC"/>
    <property type="match status" value="1"/>
</dbReference>
<feature type="region of interest" description="Disordered" evidence="5">
    <location>
        <begin position="108"/>
        <end position="137"/>
    </location>
</feature>
<dbReference type="SMART" id="SM00541">
    <property type="entry name" value="FYRN"/>
    <property type="match status" value="1"/>
</dbReference>
<reference evidence="8" key="1">
    <citation type="submission" date="2024-02" db="EMBL/GenBank/DDBJ databases">
        <authorList>
            <consortium name="ELIXIR-Norway"/>
            <consortium name="Elixir Norway"/>
        </authorList>
    </citation>
    <scope>NUCLEOTIDE SEQUENCE</scope>
</reference>
<evidence type="ECO:0008006" key="10">
    <source>
        <dbReference type="Google" id="ProtNLM"/>
    </source>
</evidence>
<evidence type="ECO:0000256" key="2">
    <source>
        <dbReference type="ARBA" id="ARBA00023002"/>
    </source>
</evidence>
<dbReference type="EMBL" id="OZ020112">
    <property type="protein sequence ID" value="CAK9265328.1"/>
    <property type="molecule type" value="Genomic_DNA"/>
</dbReference>
<feature type="domain" description="JmjN" evidence="6">
    <location>
        <begin position="170"/>
        <end position="211"/>
    </location>
</feature>
<feature type="compositionally biased region" description="Polar residues" evidence="5">
    <location>
        <begin position="280"/>
        <end position="295"/>
    </location>
</feature>
<evidence type="ECO:0000313" key="8">
    <source>
        <dbReference type="EMBL" id="CAK9265328.1"/>
    </source>
</evidence>
<feature type="region of interest" description="Disordered" evidence="5">
    <location>
        <begin position="993"/>
        <end position="1014"/>
    </location>
</feature>
<evidence type="ECO:0000256" key="1">
    <source>
        <dbReference type="ARBA" id="ARBA00004123"/>
    </source>
</evidence>
<feature type="region of interest" description="Disordered" evidence="5">
    <location>
        <begin position="875"/>
        <end position="902"/>
    </location>
</feature>
<dbReference type="PROSITE" id="PS51183">
    <property type="entry name" value="JMJN"/>
    <property type="match status" value="1"/>
</dbReference>
<dbReference type="InterPro" id="IPR004198">
    <property type="entry name" value="Znf_C5HC2"/>
</dbReference>
<keyword evidence="4" id="KW-0539">Nucleus</keyword>
<feature type="domain" description="JmjC" evidence="7">
    <location>
        <begin position="409"/>
        <end position="572"/>
    </location>
</feature>
<dbReference type="SUPFAM" id="SSF51197">
    <property type="entry name" value="Clavaminate synthase-like"/>
    <property type="match status" value="1"/>
</dbReference>